<dbReference type="Pfam" id="PF07370">
    <property type="entry name" value="DUF1489"/>
    <property type="match status" value="1"/>
</dbReference>
<gene>
    <name evidence="1" type="ORF">AUP42_19975</name>
</gene>
<reference evidence="1 2" key="1">
    <citation type="submission" date="2015-12" db="EMBL/GenBank/DDBJ databases">
        <title>Genome sequence of Thalassospira lucentensis MCCC 1A02072.</title>
        <authorList>
            <person name="Lu L."/>
            <person name="Lai Q."/>
            <person name="Shao Z."/>
            <person name="Qian P."/>
        </authorList>
    </citation>
    <scope>NUCLEOTIDE SEQUENCE [LARGE SCALE GENOMIC DNA]</scope>
    <source>
        <strain evidence="1 2">MCCC 1A02072</strain>
    </source>
</reference>
<dbReference type="InterPro" id="IPR008320">
    <property type="entry name" value="UCP032025"/>
</dbReference>
<name>A0A154L4Q6_9PROT</name>
<organism evidence="1 2">
    <name type="scientific">Thalassospira lucentensis</name>
    <dbReference type="NCBI Taxonomy" id="168935"/>
    <lineage>
        <taxon>Bacteria</taxon>
        <taxon>Pseudomonadati</taxon>
        <taxon>Pseudomonadota</taxon>
        <taxon>Alphaproteobacteria</taxon>
        <taxon>Rhodospirillales</taxon>
        <taxon>Thalassospiraceae</taxon>
        <taxon>Thalassospira</taxon>
    </lineage>
</organism>
<evidence type="ECO:0000313" key="1">
    <source>
        <dbReference type="EMBL" id="KZB64071.1"/>
    </source>
</evidence>
<sequence>MPLHLIKLSVGTESPETLRQWQAYFGGLHGRIYHTTRMTPKRKTEILEGGSIYWVIKGAIRARQRVVDLEEFIDEEGIKHCRIVLDPELVETRTWPHRAFQGWRYLTEDKCPPDEKQAGGAEALPEDMADELRELGLI</sequence>
<dbReference type="EMBL" id="LPVY01000013">
    <property type="protein sequence ID" value="KZB64071.1"/>
    <property type="molecule type" value="Genomic_DNA"/>
</dbReference>
<proteinExistence type="predicted"/>
<dbReference type="RefSeq" id="WP_062952051.1">
    <property type="nucleotide sequence ID" value="NZ_CP136684.1"/>
</dbReference>
<comment type="caution">
    <text evidence="1">The sequence shown here is derived from an EMBL/GenBank/DDBJ whole genome shotgun (WGS) entry which is preliminary data.</text>
</comment>
<dbReference type="OrthoDB" id="9798292at2"/>
<dbReference type="AlphaFoldDB" id="A0A154L4Q6"/>
<dbReference type="Proteomes" id="UP000076335">
    <property type="component" value="Unassembled WGS sequence"/>
</dbReference>
<evidence type="ECO:0000313" key="2">
    <source>
        <dbReference type="Proteomes" id="UP000076335"/>
    </source>
</evidence>
<evidence type="ECO:0008006" key="3">
    <source>
        <dbReference type="Google" id="ProtNLM"/>
    </source>
</evidence>
<protein>
    <recommendedName>
        <fullName evidence="3">DUF1489 domain-containing protein</fullName>
    </recommendedName>
</protein>
<accession>A0A154L4Q6</accession>
<dbReference type="PIRSF" id="PIRSF032025">
    <property type="entry name" value="UCP032025"/>
    <property type="match status" value="1"/>
</dbReference>